<evidence type="ECO:0000313" key="2">
    <source>
        <dbReference type="EMBL" id="KAK0160826.1"/>
    </source>
</evidence>
<gene>
    <name evidence="2" type="ORF">PV328_008193</name>
</gene>
<reference evidence="2" key="1">
    <citation type="journal article" date="2023" name="bioRxiv">
        <title>Scaffold-level genome assemblies of two parasitoid biocontrol wasps reveal the parthenogenesis mechanism and an associated novel virus.</title>
        <authorList>
            <person name="Inwood S."/>
            <person name="Skelly J."/>
            <person name="Guhlin J."/>
            <person name="Harrop T."/>
            <person name="Goldson S."/>
            <person name="Dearden P."/>
        </authorList>
    </citation>
    <scope>NUCLEOTIDE SEQUENCE</scope>
    <source>
        <strain evidence="2">Irish</strain>
        <tissue evidence="2">Whole body</tissue>
    </source>
</reference>
<evidence type="ECO:0000313" key="3">
    <source>
        <dbReference type="Proteomes" id="UP001168990"/>
    </source>
</evidence>
<dbReference type="EMBL" id="JAQQBS010001423">
    <property type="protein sequence ID" value="KAK0160826.1"/>
    <property type="molecule type" value="Genomic_DNA"/>
</dbReference>
<organism evidence="2 3">
    <name type="scientific">Microctonus aethiopoides</name>
    <dbReference type="NCBI Taxonomy" id="144406"/>
    <lineage>
        <taxon>Eukaryota</taxon>
        <taxon>Metazoa</taxon>
        <taxon>Ecdysozoa</taxon>
        <taxon>Arthropoda</taxon>
        <taxon>Hexapoda</taxon>
        <taxon>Insecta</taxon>
        <taxon>Pterygota</taxon>
        <taxon>Neoptera</taxon>
        <taxon>Endopterygota</taxon>
        <taxon>Hymenoptera</taxon>
        <taxon>Apocrita</taxon>
        <taxon>Ichneumonoidea</taxon>
        <taxon>Braconidae</taxon>
        <taxon>Euphorinae</taxon>
        <taxon>Microctonus</taxon>
    </lineage>
</organism>
<keyword evidence="1" id="KW-1133">Transmembrane helix</keyword>
<feature type="transmembrane region" description="Helical" evidence="1">
    <location>
        <begin position="27"/>
        <end position="46"/>
    </location>
</feature>
<comment type="caution">
    <text evidence="2">The sequence shown here is derived from an EMBL/GenBank/DDBJ whole genome shotgun (WGS) entry which is preliminary data.</text>
</comment>
<dbReference type="Proteomes" id="UP001168990">
    <property type="component" value="Unassembled WGS sequence"/>
</dbReference>
<name>A0AA39CAA2_9HYME</name>
<feature type="transmembrane region" description="Helical" evidence="1">
    <location>
        <begin position="52"/>
        <end position="71"/>
    </location>
</feature>
<dbReference type="AlphaFoldDB" id="A0AA39CAA2"/>
<keyword evidence="3" id="KW-1185">Reference proteome</keyword>
<evidence type="ECO:0000256" key="1">
    <source>
        <dbReference type="SAM" id="Phobius"/>
    </source>
</evidence>
<proteinExistence type="predicted"/>
<accession>A0AA39CAA2</accession>
<sequence length="154" mass="17293">MPLSVNASRDTLQPLTPSEDRRRTGRYVAVGAVLAVTLLTLHHVLLRYASTIAGVCIPTTIMACYVLWILYSVRRDRRKARLLASAMQVTEVISNGTNNASDERATTMQRMLGHEMMGMINTPRKLVAIQLARSHEPIEIEENNERDSKNIGQY</sequence>
<reference evidence="2" key="2">
    <citation type="submission" date="2023-03" db="EMBL/GenBank/DDBJ databases">
        <authorList>
            <person name="Inwood S.N."/>
            <person name="Skelly J.G."/>
            <person name="Guhlin J."/>
            <person name="Harrop T.W.R."/>
            <person name="Goldson S.G."/>
            <person name="Dearden P.K."/>
        </authorList>
    </citation>
    <scope>NUCLEOTIDE SEQUENCE</scope>
    <source>
        <strain evidence="2">Irish</strain>
        <tissue evidence="2">Whole body</tissue>
    </source>
</reference>
<keyword evidence="1" id="KW-0472">Membrane</keyword>
<keyword evidence="1" id="KW-0812">Transmembrane</keyword>
<protein>
    <submittedName>
        <fullName evidence="2">Uncharacterized protein</fullName>
    </submittedName>
</protein>